<dbReference type="PANTHER" id="PTHR14017:SF1">
    <property type="entry name" value="LD02225P"/>
    <property type="match status" value="1"/>
</dbReference>
<keyword evidence="2" id="KW-0539">Nucleus</keyword>
<feature type="repeat" description="TPR" evidence="4">
    <location>
        <begin position="80"/>
        <end position="113"/>
    </location>
</feature>
<dbReference type="InterPro" id="IPR019734">
    <property type="entry name" value="TPR_rpt"/>
</dbReference>
<evidence type="ECO:0000256" key="2">
    <source>
        <dbReference type="ARBA" id="ARBA00023242"/>
    </source>
</evidence>
<dbReference type="Gene3D" id="1.25.40.10">
    <property type="entry name" value="Tetratricopeptide repeat domain"/>
    <property type="match status" value="1"/>
</dbReference>
<organism evidence="5 6">
    <name type="scientific">Caligus rogercresseyi</name>
    <name type="common">Sea louse</name>
    <dbReference type="NCBI Taxonomy" id="217165"/>
    <lineage>
        <taxon>Eukaryota</taxon>
        <taxon>Metazoa</taxon>
        <taxon>Ecdysozoa</taxon>
        <taxon>Arthropoda</taxon>
        <taxon>Crustacea</taxon>
        <taxon>Multicrustacea</taxon>
        <taxon>Hexanauplia</taxon>
        <taxon>Copepoda</taxon>
        <taxon>Siphonostomatoida</taxon>
        <taxon>Caligidae</taxon>
        <taxon>Caligus</taxon>
    </lineage>
</organism>
<dbReference type="PROSITE" id="PS50005">
    <property type="entry name" value="TPR"/>
    <property type="match status" value="1"/>
</dbReference>
<accession>A0A7T8JYZ0</accession>
<dbReference type="GO" id="GO:0031490">
    <property type="term" value="F:chromatin DNA binding"/>
    <property type="evidence" value="ECO:0007669"/>
    <property type="project" value="TreeGrafter"/>
</dbReference>
<dbReference type="SUPFAM" id="SSF48452">
    <property type="entry name" value="TPR-like"/>
    <property type="match status" value="1"/>
</dbReference>
<comment type="subcellular location">
    <subcellularLocation>
        <location evidence="1">Nucleus</location>
    </subcellularLocation>
</comment>
<sequence length="180" mass="20782">MEEPLILSTRELQILSELDSSQFGLLKLTESTDHPRERCLALKAIKYLERLLMLRRRTRVSPKEGEVEGESSASASASPPKVYSKLGHLHLLLEDFPKALSAYQKYISLEPRHWEDSRFLYGLGLVYFHYNAYPWARRAFSSLLYVNPGFKRSSDVHLRLALIYKTHGNFSASLKHFRLA</sequence>
<reference evidence="6" key="1">
    <citation type="submission" date="2021-01" db="EMBL/GenBank/DDBJ databases">
        <title>Caligus Genome Assembly.</title>
        <authorList>
            <person name="Gallardo-Escarate C."/>
        </authorList>
    </citation>
    <scope>NUCLEOTIDE SEQUENCE [LARGE SCALE GENOMIC DNA]</scope>
</reference>
<evidence type="ECO:0000256" key="1">
    <source>
        <dbReference type="ARBA" id="ARBA00004123"/>
    </source>
</evidence>
<dbReference type="InterPro" id="IPR051630">
    <property type="entry name" value="Corepressor-Demethylase"/>
</dbReference>
<dbReference type="Pfam" id="PF13181">
    <property type="entry name" value="TPR_8"/>
    <property type="match status" value="1"/>
</dbReference>
<gene>
    <name evidence="5" type="ORF">FKW44_019695</name>
</gene>
<dbReference type="OrthoDB" id="418911at2759"/>
<dbReference type="PANTHER" id="PTHR14017">
    <property type="entry name" value="LYSINE-SPECIFIC DEMETHYLASE"/>
    <property type="match status" value="1"/>
</dbReference>
<dbReference type="GO" id="GO:0044666">
    <property type="term" value="C:MLL3/4 complex"/>
    <property type="evidence" value="ECO:0007669"/>
    <property type="project" value="TreeGrafter"/>
</dbReference>
<dbReference type="Proteomes" id="UP000595437">
    <property type="component" value="Chromosome 14"/>
</dbReference>
<keyword evidence="6" id="KW-1185">Reference proteome</keyword>
<dbReference type="SMART" id="SM00028">
    <property type="entry name" value="TPR"/>
    <property type="match status" value="2"/>
</dbReference>
<proteinExistence type="inferred from homology"/>
<keyword evidence="4" id="KW-0802">TPR repeat</keyword>
<dbReference type="EMBL" id="CP045903">
    <property type="protein sequence ID" value="QQP38965.1"/>
    <property type="molecule type" value="Genomic_DNA"/>
</dbReference>
<feature type="non-terminal residue" evidence="5">
    <location>
        <position position="180"/>
    </location>
</feature>
<protein>
    <recommendedName>
        <fullName evidence="7">Lysine-specific demethylase 6A</fullName>
    </recommendedName>
</protein>
<evidence type="ECO:0000256" key="4">
    <source>
        <dbReference type="PROSITE-ProRule" id="PRU00339"/>
    </source>
</evidence>
<evidence type="ECO:0008006" key="7">
    <source>
        <dbReference type="Google" id="ProtNLM"/>
    </source>
</evidence>
<dbReference type="AlphaFoldDB" id="A0A7T8JYZ0"/>
<dbReference type="GO" id="GO:0000978">
    <property type="term" value="F:RNA polymerase II cis-regulatory region sequence-specific DNA binding"/>
    <property type="evidence" value="ECO:0007669"/>
    <property type="project" value="TreeGrafter"/>
</dbReference>
<evidence type="ECO:0000313" key="6">
    <source>
        <dbReference type="Proteomes" id="UP000595437"/>
    </source>
</evidence>
<comment type="similarity">
    <text evidence="3">Belongs to the UTX family.</text>
</comment>
<dbReference type="GO" id="GO:0010468">
    <property type="term" value="P:regulation of gene expression"/>
    <property type="evidence" value="ECO:0007669"/>
    <property type="project" value="TreeGrafter"/>
</dbReference>
<evidence type="ECO:0000313" key="5">
    <source>
        <dbReference type="EMBL" id="QQP38965.1"/>
    </source>
</evidence>
<evidence type="ECO:0000256" key="3">
    <source>
        <dbReference type="ARBA" id="ARBA00034483"/>
    </source>
</evidence>
<dbReference type="InterPro" id="IPR011990">
    <property type="entry name" value="TPR-like_helical_dom_sf"/>
</dbReference>
<name>A0A7T8JYZ0_CALRO</name>